<reference evidence="2" key="1">
    <citation type="submission" date="2021-01" db="EMBL/GenBank/DDBJ databases">
        <authorList>
            <person name="Corre E."/>
            <person name="Pelletier E."/>
            <person name="Niang G."/>
            <person name="Scheremetjew M."/>
            <person name="Finn R."/>
            <person name="Kale V."/>
            <person name="Holt S."/>
            <person name="Cochrane G."/>
            <person name="Meng A."/>
            <person name="Brown T."/>
            <person name="Cohen L."/>
        </authorList>
    </citation>
    <scope>NUCLEOTIDE SEQUENCE</scope>
    <source>
        <strain evidence="2">Grappler Inlet BC</strain>
    </source>
</reference>
<dbReference type="EMBL" id="HBHB01002044">
    <property type="protein sequence ID" value="CAD9649515.1"/>
    <property type="molecule type" value="Transcribed_RNA"/>
</dbReference>
<dbReference type="AlphaFoldDB" id="A0A7S2VUI0"/>
<name>A0A7S2VUI0_9APIC</name>
<feature type="region of interest" description="Disordered" evidence="1">
    <location>
        <begin position="1"/>
        <end position="78"/>
    </location>
</feature>
<feature type="compositionally biased region" description="Low complexity" evidence="1">
    <location>
        <begin position="8"/>
        <end position="19"/>
    </location>
</feature>
<sequence length="116" mass="12583">MKPNLRPSSRQLSSGSTSSNEDVELMSNRGDASSAAWEMSPKKRGHSWYEGQHNRGMQVSRRPQTHGKLSSVSEKLGRNIQRIRLSSGRKVDSGSEQSVCGSNGSCMLSVVSSPCS</sequence>
<evidence type="ECO:0000256" key="1">
    <source>
        <dbReference type="SAM" id="MobiDB-lite"/>
    </source>
</evidence>
<evidence type="ECO:0000313" key="2">
    <source>
        <dbReference type="EMBL" id="CAD9649515.1"/>
    </source>
</evidence>
<accession>A0A7S2VUI0</accession>
<protein>
    <submittedName>
        <fullName evidence="2">Uncharacterized protein</fullName>
    </submittedName>
</protein>
<gene>
    <name evidence="2" type="ORF">LABB0372_LOCUS923</name>
</gene>
<proteinExistence type="predicted"/>
<organism evidence="2">
    <name type="scientific">Lankesteria abbotti</name>
    <dbReference type="NCBI Taxonomy" id="340204"/>
    <lineage>
        <taxon>Eukaryota</taxon>
        <taxon>Sar</taxon>
        <taxon>Alveolata</taxon>
        <taxon>Apicomplexa</taxon>
        <taxon>Conoidasida</taxon>
        <taxon>Gregarinasina</taxon>
        <taxon>Eugregarinorida</taxon>
        <taxon>Lecudinidae</taxon>
        <taxon>Lankesteria</taxon>
    </lineage>
</organism>